<dbReference type="AlphaFoldDB" id="A0A4P6Q7S6"/>
<dbReference type="Proteomes" id="UP000292235">
    <property type="component" value="Plasmid phiM2"/>
</dbReference>
<organism evidence="1 2">
    <name type="scientific">Streptomonospora litoralis</name>
    <dbReference type="NCBI Taxonomy" id="2498135"/>
    <lineage>
        <taxon>Bacteria</taxon>
        <taxon>Bacillati</taxon>
        <taxon>Actinomycetota</taxon>
        <taxon>Actinomycetes</taxon>
        <taxon>Streptosporangiales</taxon>
        <taxon>Nocardiopsidaceae</taxon>
        <taxon>Streptomonospora</taxon>
    </lineage>
</organism>
<evidence type="ECO:0000313" key="1">
    <source>
        <dbReference type="EMBL" id="QBI56773.1"/>
    </source>
</evidence>
<accession>A0A4P6Q7S6</accession>
<geneLocation type="plasmid" evidence="2">
    <name>phim2</name>
</geneLocation>
<keyword evidence="2" id="KW-1185">Reference proteome</keyword>
<sequence>MTTPDWPAGECTYRWGGHDFVRGRTEERDRGNGLTDVTIHYRCRCGATREDKEVRPTP</sequence>
<reference evidence="1 2" key="1">
    <citation type="submission" date="2019-02" db="EMBL/GenBank/DDBJ databases">
        <authorList>
            <person name="Khodamoradi S."/>
            <person name="Hahnke R.L."/>
            <person name="Kaempfer P."/>
            <person name="Schumann P."/>
            <person name="Rohde M."/>
            <person name="Steinert M."/>
            <person name="Luzhetskyy A."/>
            <person name="Wink J."/>
            <person name="Ruckert C."/>
        </authorList>
    </citation>
    <scope>NUCLEOTIDE SEQUENCE [LARGE SCALE GENOMIC DNA]</scope>
    <source>
        <strain evidence="1 2">M2</strain>
        <plasmid evidence="2">phim2</plasmid>
    </source>
</reference>
<proteinExistence type="predicted"/>
<protein>
    <submittedName>
        <fullName evidence="1">Uncharacterized protein</fullName>
    </submittedName>
</protein>
<dbReference type="KEGG" id="strr:EKD16_25160"/>
<dbReference type="RefSeq" id="WP_165498690.1">
    <property type="nucleotide sequence ID" value="NZ_CP036456.1"/>
</dbReference>
<keyword evidence="1" id="KW-0614">Plasmid</keyword>
<dbReference type="EMBL" id="CP036456">
    <property type="protein sequence ID" value="QBI56773.1"/>
    <property type="molecule type" value="Genomic_DNA"/>
</dbReference>
<name>A0A4P6Q7S6_9ACTN</name>
<gene>
    <name evidence="1" type="ORF">EKD16_25160</name>
</gene>
<evidence type="ECO:0000313" key="2">
    <source>
        <dbReference type="Proteomes" id="UP000292235"/>
    </source>
</evidence>